<name>A0A4R6YY49_9GAMM</name>
<reference evidence="3 4" key="1">
    <citation type="submission" date="2019-03" db="EMBL/GenBank/DDBJ databases">
        <title>Genomic Encyclopedia of Type Strains, Phase IV (KMG-IV): sequencing the most valuable type-strain genomes for metagenomic binning, comparative biology and taxonomic classification.</title>
        <authorList>
            <person name="Goeker M."/>
        </authorList>
    </citation>
    <scope>NUCLEOTIDE SEQUENCE [LARGE SCALE GENOMIC DNA]</scope>
    <source>
        <strain evidence="3 4">DSM 21667</strain>
    </source>
</reference>
<accession>A0A4R6YY49</accession>
<keyword evidence="1" id="KW-0812">Transmembrane</keyword>
<feature type="transmembrane region" description="Helical" evidence="1">
    <location>
        <begin position="255"/>
        <end position="274"/>
    </location>
</feature>
<keyword evidence="3" id="KW-0012">Acyltransferase</keyword>
<dbReference type="PANTHER" id="PTHR31061">
    <property type="entry name" value="LD22376P"/>
    <property type="match status" value="1"/>
</dbReference>
<dbReference type="InterPro" id="IPR012429">
    <property type="entry name" value="HGSNAT_cat"/>
</dbReference>
<gene>
    <name evidence="3" type="ORF">DFR29_10667</name>
</gene>
<keyword evidence="1" id="KW-0472">Membrane</keyword>
<feature type="transmembrane region" description="Helical" evidence="1">
    <location>
        <begin position="51"/>
        <end position="71"/>
    </location>
</feature>
<keyword evidence="1" id="KW-1133">Transmembrane helix</keyword>
<evidence type="ECO:0000313" key="3">
    <source>
        <dbReference type="EMBL" id="TDR43925.1"/>
    </source>
</evidence>
<keyword evidence="3" id="KW-0808">Transferase</keyword>
<dbReference type="PANTHER" id="PTHR31061:SF24">
    <property type="entry name" value="LD22376P"/>
    <property type="match status" value="1"/>
</dbReference>
<evidence type="ECO:0000256" key="1">
    <source>
        <dbReference type="SAM" id="Phobius"/>
    </source>
</evidence>
<keyword evidence="4" id="KW-1185">Reference proteome</keyword>
<evidence type="ECO:0000313" key="4">
    <source>
        <dbReference type="Proteomes" id="UP000295293"/>
    </source>
</evidence>
<dbReference type="OrthoDB" id="9788724at2"/>
<dbReference type="Proteomes" id="UP000295293">
    <property type="component" value="Unassembled WGS sequence"/>
</dbReference>
<evidence type="ECO:0000259" key="2">
    <source>
        <dbReference type="Pfam" id="PF07786"/>
    </source>
</evidence>
<dbReference type="GO" id="GO:0016746">
    <property type="term" value="F:acyltransferase activity"/>
    <property type="evidence" value="ECO:0007669"/>
    <property type="project" value="UniProtKB-KW"/>
</dbReference>
<proteinExistence type="predicted"/>
<feature type="transmembrane region" description="Helical" evidence="1">
    <location>
        <begin position="117"/>
        <end position="138"/>
    </location>
</feature>
<feature type="transmembrane region" description="Helical" evidence="1">
    <location>
        <begin position="329"/>
        <end position="350"/>
    </location>
</feature>
<feature type="transmembrane region" description="Helical" evidence="1">
    <location>
        <begin position="286"/>
        <end position="309"/>
    </location>
</feature>
<organism evidence="3 4">
    <name type="scientific">Tahibacter aquaticus</name>
    <dbReference type="NCBI Taxonomy" id="520092"/>
    <lineage>
        <taxon>Bacteria</taxon>
        <taxon>Pseudomonadati</taxon>
        <taxon>Pseudomonadota</taxon>
        <taxon>Gammaproteobacteria</taxon>
        <taxon>Lysobacterales</taxon>
        <taxon>Rhodanobacteraceae</taxon>
        <taxon>Tahibacter</taxon>
    </lineage>
</organism>
<dbReference type="AlphaFoldDB" id="A0A4R6YY49"/>
<feature type="transmembrane region" description="Helical" evidence="1">
    <location>
        <begin position="145"/>
        <end position="164"/>
    </location>
</feature>
<feature type="transmembrane region" description="Helical" evidence="1">
    <location>
        <begin position="225"/>
        <end position="243"/>
    </location>
</feature>
<dbReference type="Pfam" id="PF07786">
    <property type="entry name" value="HGSNAT_cat"/>
    <property type="match status" value="1"/>
</dbReference>
<dbReference type="RefSeq" id="WP_133818674.1">
    <property type="nucleotide sequence ID" value="NZ_SNZH01000006.1"/>
</dbReference>
<protein>
    <submittedName>
        <fullName evidence="3">Putative acyltransferase</fullName>
    </submittedName>
</protein>
<feature type="transmembrane region" description="Helical" evidence="1">
    <location>
        <begin position="198"/>
        <end position="218"/>
    </location>
</feature>
<sequence length="359" mass="38717">MATTAAAPLRLASVDILRGLTVAAMLLVNNAGDWNHVWPWLEHASWHGCLAADYIFPLFLFIAGASLSLALEPQLERGAEPRRLARAVLLRALRIVAVGLLLHVAAALLIPERSLRLPGVLQRIGLCLAVAGPVAIYLRERAQWTVFAALVLGYACLLAIGGVAQADSLNLRIDTAVLGRYAYAFDAASGRAFDPEGVLSTLGALATTVLGLRAGSWLRRGNLRALIGCGALLAVLGGLWNFALPFNKALWTPSYVLWTGGVALLVLALAHQFVDRHGLWLPGRALGLNAILAYAGSWLMVCLLAAFGADSWLYEQAFARWITPLFGPEAASAAWACAIVAIWWTVAIGLDRRRWYWKV</sequence>
<feature type="transmembrane region" description="Helical" evidence="1">
    <location>
        <begin position="92"/>
        <end position="111"/>
    </location>
</feature>
<comment type="caution">
    <text evidence="3">The sequence shown here is derived from an EMBL/GenBank/DDBJ whole genome shotgun (WGS) entry which is preliminary data.</text>
</comment>
<dbReference type="EMBL" id="SNZH01000006">
    <property type="protein sequence ID" value="TDR43925.1"/>
    <property type="molecule type" value="Genomic_DNA"/>
</dbReference>
<feature type="transmembrane region" description="Helical" evidence="1">
    <location>
        <begin position="12"/>
        <end position="31"/>
    </location>
</feature>
<feature type="domain" description="Heparan-alpha-glucosaminide N-acetyltransferase catalytic" evidence="2">
    <location>
        <begin position="10"/>
        <end position="155"/>
    </location>
</feature>